<reference evidence="2" key="1">
    <citation type="journal article" date="2021" name="Nat. Commun.">
        <title>Genetic determinants of endophytism in the Arabidopsis root mycobiome.</title>
        <authorList>
            <person name="Mesny F."/>
            <person name="Miyauchi S."/>
            <person name="Thiergart T."/>
            <person name="Pickel B."/>
            <person name="Atanasova L."/>
            <person name="Karlsson M."/>
            <person name="Huettel B."/>
            <person name="Barry K.W."/>
            <person name="Haridas S."/>
            <person name="Chen C."/>
            <person name="Bauer D."/>
            <person name="Andreopoulos W."/>
            <person name="Pangilinan J."/>
            <person name="LaButti K."/>
            <person name="Riley R."/>
            <person name="Lipzen A."/>
            <person name="Clum A."/>
            <person name="Drula E."/>
            <person name="Henrissat B."/>
            <person name="Kohler A."/>
            <person name="Grigoriev I.V."/>
            <person name="Martin F.M."/>
            <person name="Hacquard S."/>
        </authorList>
    </citation>
    <scope>NUCLEOTIDE SEQUENCE</scope>
    <source>
        <strain evidence="2">MPI-SDFR-AT-0120</strain>
    </source>
</reference>
<gene>
    <name evidence="2" type="ORF">FB567DRAFT_117057</name>
</gene>
<organism evidence="2 3">
    <name type="scientific">Paraphoma chrysanthemicola</name>
    <dbReference type="NCBI Taxonomy" id="798071"/>
    <lineage>
        <taxon>Eukaryota</taxon>
        <taxon>Fungi</taxon>
        <taxon>Dikarya</taxon>
        <taxon>Ascomycota</taxon>
        <taxon>Pezizomycotina</taxon>
        <taxon>Dothideomycetes</taxon>
        <taxon>Pleosporomycetidae</taxon>
        <taxon>Pleosporales</taxon>
        <taxon>Pleosporineae</taxon>
        <taxon>Phaeosphaeriaceae</taxon>
        <taxon>Paraphoma</taxon>
    </lineage>
</organism>
<evidence type="ECO:0000259" key="1">
    <source>
        <dbReference type="Pfam" id="PF06985"/>
    </source>
</evidence>
<sequence length="601" mass="68340">MRGYLHSLVMWGTDLTVENIVMNGQNKSIRTTLANAIRAIRATKHIVPMWIDAMSINQDDIPERGRQVQRMGQIYDNALKVYSYLGQPYDDFALAFSFVEELRKHPVIRFNQHGDFHFGMENEDNRITPEQLPRMCAALYNVLTKQYFRRAWILQEIAWATSPTVLSDSKLAIQYGDLDMAAYHLHDLLARDPALISQIEHADPSISKVSTHMLAYPRKVFYFRYLLSRGDENVLPFHKFKNDSPGYLEVLVLTRDFECTDPVDRIFALWNLAQDKAGLKFTPSYENTFEEAYADFTRAWSVQHGILDILGAVEMTPQSRDFYERSPSWCPNWNAAATAGCLVRKDYLPTRFMSALGDQEGKLYSADGDVEQGAPVPWFTFEANALHCTGLILDEIAIVCDDAPDIPAGTAPKSTWRFHHWMDVLRTHYQKHELGTYDDPLRAVWAMFHGDSIAAWPPVAESGYDPQTYRSSEPYVCLPALSRHVLPFAGSFNHTEAWSVVDTVLRGRRPFVTKNGYMGLSPAYISEPHKDDEPHTWQLAIVMGCSVPLVLRERGDGTYQLVGSCFVQGWMDGEWLETMMGAESAKDFWEALGDGAKMVIT</sequence>
<comment type="caution">
    <text evidence="2">The sequence shown here is derived from an EMBL/GenBank/DDBJ whole genome shotgun (WGS) entry which is preliminary data.</text>
</comment>
<dbReference type="InterPro" id="IPR052895">
    <property type="entry name" value="HetReg/Transcr_Mod"/>
</dbReference>
<dbReference type="OrthoDB" id="4850726at2759"/>
<dbReference type="PANTHER" id="PTHR24148">
    <property type="entry name" value="ANKYRIN REPEAT DOMAIN-CONTAINING PROTEIN 39 HOMOLOG-RELATED"/>
    <property type="match status" value="1"/>
</dbReference>
<feature type="domain" description="Heterokaryon incompatibility" evidence="1">
    <location>
        <begin position="11"/>
        <end position="156"/>
    </location>
</feature>
<dbReference type="PANTHER" id="PTHR24148:SF64">
    <property type="entry name" value="HETEROKARYON INCOMPATIBILITY DOMAIN-CONTAINING PROTEIN"/>
    <property type="match status" value="1"/>
</dbReference>
<accession>A0A8K0VWD3</accession>
<dbReference type="AlphaFoldDB" id="A0A8K0VWD3"/>
<keyword evidence="3" id="KW-1185">Reference proteome</keyword>
<evidence type="ECO:0000313" key="2">
    <source>
        <dbReference type="EMBL" id="KAH7080970.1"/>
    </source>
</evidence>
<dbReference type="InterPro" id="IPR010730">
    <property type="entry name" value="HET"/>
</dbReference>
<name>A0A8K0VWD3_9PLEO</name>
<protein>
    <submittedName>
        <fullName evidence="2">Heterokaryon incompatibility protein-domain-containing protein</fullName>
    </submittedName>
</protein>
<dbReference type="EMBL" id="JAGMVJ010000015">
    <property type="protein sequence ID" value="KAH7080970.1"/>
    <property type="molecule type" value="Genomic_DNA"/>
</dbReference>
<evidence type="ECO:0000313" key="3">
    <source>
        <dbReference type="Proteomes" id="UP000813461"/>
    </source>
</evidence>
<dbReference type="Pfam" id="PF26639">
    <property type="entry name" value="Het-6_barrel"/>
    <property type="match status" value="1"/>
</dbReference>
<dbReference type="Proteomes" id="UP000813461">
    <property type="component" value="Unassembled WGS sequence"/>
</dbReference>
<dbReference type="Pfam" id="PF06985">
    <property type="entry name" value="HET"/>
    <property type="match status" value="1"/>
</dbReference>
<proteinExistence type="predicted"/>